<dbReference type="RefSeq" id="WP_073105276.1">
    <property type="nucleotide sequence ID" value="NZ_FQXE01000010.1"/>
</dbReference>
<gene>
    <name evidence="2" type="ORF">SAMN04488135_11049</name>
</gene>
<accession>A0A1M5YQC9</accession>
<feature type="domain" description="Serine aminopeptidase S33" evidence="1">
    <location>
        <begin position="79"/>
        <end position="189"/>
    </location>
</feature>
<keyword evidence="3" id="KW-1185">Reference proteome</keyword>
<dbReference type="InterPro" id="IPR022742">
    <property type="entry name" value="Hydrolase_4"/>
</dbReference>
<dbReference type="InterPro" id="IPR000073">
    <property type="entry name" value="AB_hydrolase_1"/>
</dbReference>
<dbReference type="EMBL" id="FQXE01000010">
    <property type="protein sequence ID" value="SHI14060.1"/>
    <property type="molecule type" value="Genomic_DNA"/>
</dbReference>
<name>A0A1M5YQC9_9BURK</name>
<reference evidence="2 3" key="1">
    <citation type="submission" date="2016-11" db="EMBL/GenBank/DDBJ databases">
        <authorList>
            <person name="Jaros S."/>
            <person name="Januszkiewicz K."/>
            <person name="Wedrychowicz H."/>
        </authorList>
    </citation>
    <scope>NUCLEOTIDE SEQUENCE [LARGE SCALE GENOMIC DNA]</scope>
    <source>
        <strain evidence="2 3">CGMCC 1.10190</strain>
    </source>
</reference>
<sequence length="300" mass="32246">MRIRLRPALLIAACALLATAGGYVMLDRWQRATIFSIELGDSRWWREPPPGTEIFDITLRNADKVRAWYLPNADPGAPTVLYLHGSRWNLNGSAFRMERWAEMGFSVLAIDYRGFGESSPILPSQASATEDAGAALRELARRQPDAARRYVYGHSLGGAVAVALAAQADQPALAGLILESAFTNIRSMIATTRYAGIPGLAMLITQPFDSLAAIQDVRCPILFLHGTHDSVVPPAMSDALFAAAGKRRGSLQRLVKIEGASHSGASRSGMAYDGAVRDFIQDIAAATSAASPAAKFPARH</sequence>
<proteinExistence type="predicted"/>
<dbReference type="SUPFAM" id="SSF53474">
    <property type="entry name" value="alpha/beta-Hydrolases"/>
    <property type="match status" value="1"/>
</dbReference>
<dbReference type="AlphaFoldDB" id="A0A1M5YQC9"/>
<dbReference type="Proteomes" id="UP000184226">
    <property type="component" value="Unassembled WGS sequence"/>
</dbReference>
<dbReference type="STRING" id="658167.SAMN04488135_11049"/>
<dbReference type="OrthoDB" id="9798884at2"/>
<evidence type="ECO:0000313" key="3">
    <source>
        <dbReference type="Proteomes" id="UP000184226"/>
    </source>
</evidence>
<dbReference type="PANTHER" id="PTHR12277">
    <property type="entry name" value="ALPHA/BETA HYDROLASE DOMAIN-CONTAINING PROTEIN"/>
    <property type="match status" value="1"/>
</dbReference>
<dbReference type="PRINTS" id="PR00111">
    <property type="entry name" value="ABHYDROLASE"/>
</dbReference>
<dbReference type="Pfam" id="PF12146">
    <property type="entry name" value="Hydrolase_4"/>
    <property type="match status" value="1"/>
</dbReference>
<dbReference type="Gene3D" id="3.40.50.1820">
    <property type="entry name" value="alpha/beta hydrolase"/>
    <property type="match status" value="1"/>
</dbReference>
<dbReference type="InterPro" id="IPR029058">
    <property type="entry name" value="AB_hydrolase_fold"/>
</dbReference>
<evidence type="ECO:0000259" key="1">
    <source>
        <dbReference type="Pfam" id="PF12146"/>
    </source>
</evidence>
<protein>
    <recommendedName>
        <fullName evidence="1">Serine aminopeptidase S33 domain-containing protein</fullName>
    </recommendedName>
</protein>
<organism evidence="2 3">
    <name type="scientific">Pollutimonas bauzanensis</name>
    <dbReference type="NCBI Taxonomy" id="658167"/>
    <lineage>
        <taxon>Bacteria</taxon>
        <taxon>Pseudomonadati</taxon>
        <taxon>Pseudomonadota</taxon>
        <taxon>Betaproteobacteria</taxon>
        <taxon>Burkholderiales</taxon>
        <taxon>Alcaligenaceae</taxon>
        <taxon>Pollutimonas</taxon>
    </lineage>
</organism>
<evidence type="ECO:0000313" key="2">
    <source>
        <dbReference type="EMBL" id="SHI14060.1"/>
    </source>
</evidence>